<evidence type="ECO:0000256" key="5">
    <source>
        <dbReference type="SAM" id="Phobius"/>
    </source>
</evidence>
<keyword evidence="2 5" id="KW-0812">Transmembrane</keyword>
<accession>A0ABP9K3Z4</accession>
<comment type="caution">
    <text evidence="6">The sequence shown here is derived from an EMBL/GenBank/DDBJ whole genome shotgun (WGS) entry which is preliminary data.</text>
</comment>
<comment type="subcellular location">
    <subcellularLocation>
        <location evidence="1">Membrane</location>
    </subcellularLocation>
</comment>
<keyword evidence="4 5" id="KW-0472">Membrane</keyword>
<evidence type="ECO:0000256" key="2">
    <source>
        <dbReference type="ARBA" id="ARBA00022692"/>
    </source>
</evidence>
<name>A0ABP9K3Z4_9SPHN</name>
<evidence type="ECO:0000256" key="3">
    <source>
        <dbReference type="ARBA" id="ARBA00022989"/>
    </source>
</evidence>
<protein>
    <submittedName>
        <fullName evidence="6">MAPEG family protein</fullName>
    </submittedName>
</protein>
<proteinExistence type="predicted"/>
<dbReference type="PANTHER" id="PTHR35371">
    <property type="entry name" value="INNER MEMBRANE PROTEIN"/>
    <property type="match status" value="1"/>
</dbReference>
<feature type="transmembrane region" description="Helical" evidence="5">
    <location>
        <begin position="60"/>
        <end position="78"/>
    </location>
</feature>
<evidence type="ECO:0000256" key="4">
    <source>
        <dbReference type="ARBA" id="ARBA00023136"/>
    </source>
</evidence>
<keyword evidence="7" id="KW-1185">Reference proteome</keyword>
<dbReference type="InterPro" id="IPR001129">
    <property type="entry name" value="Membr-assoc_MAPEG"/>
</dbReference>
<dbReference type="SUPFAM" id="SSF161084">
    <property type="entry name" value="MAPEG domain-like"/>
    <property type="match status" value="1"/>
</dbReference>
<evidence type="ECO:0000313" key="6">
    <source>
        <dbReference type="EMBL" id="GAA5049537.1"/>
    </source>
</evidence>
<dbReference type="EMBL" id="BAABHV010000006">
    <property type="protein sequence ID" value="GAA5049537.1"/>
    <property type="molecule type" value="Genomic_DNA"/>
</dbReference>
<dbReference type="Pfam" id="PF01124">
    <property type="entry name" value="MAPEG"/>
    <property type="match status" value="1"/>
</dbReference>
<feature type="transmembrane region" description="Helical" evidence="5">
    <location>
        <begin position="111"/>
        <end position="130"/>
    </location>
</feature>
<organism evidence="6 7">
    <name type="scientific">Erythrobacter westpacificensis</name>
    <dbReference type="NCBI Taxonomy" id="1055231"/>
    <lineage>
        <taxon>Bacteria</taxon>
        <taxon>Pseudomonadati</taxon>
        <taxon>Pseudomonadota</taxon>
        <taxon>Alphaproteobacteria</taxon>
        <taxon>Sphingomonadales</taxon>
        <taxon>Erythrobacteraceae</taxon>
        <taxon>Erythrobacter/Porphyrobacter group</taxon>
        <taxon>Erythrobacter</taxon>
    </lineage>
</organism>
<dbReference type="RefSeq" id="WP_346031834.1">
    <property type="nucleotide sequence ID" value="NZ_BAABHV010000006.1"/>
</dbReference>
<dbReference type="Proteomes" id="UP001500518">
    <property type="component" value="Unassembled WGS sequence"/>
</dbReference>
<evidence type="ECO:0000256" key="1">
    <source>
        <dbReference type="ARBA" id="ARBA00004370"/>
    </source>
</evidence>
<dbReference type="Gene3D" id="1.20.120.550">
    <property type="entry name" value="Membrane associated eicosanoid/glutathione metabolism-like domain"/>
    <property type="match status" value="1"/>
</dbReference>
<gene>
    <name evidence="6" type="ORF">GCM10023208_07910</name>
</gene>
<sequence length="131" mass="14161">MTAELTVLALSGVLLLVHVFAATHYKTKQYGVDWNMGARDEDTEPLNDIAGRLDRARGNFLETLPLAIIALGGVVVAGKASDLTAIAAWVWLAARVIYLPLYWTGVPKVRTYVWGVGLLALLFVLGVLLLG</sequence>
<evidence type="ECO:0000313" key="7">
    <source>
        <dbReference type="Proteomes" id="UP001500518"/>
    </source>
</evidence>
<feature type="transmembrane region" description="Helical" evidence="5">
    <location>
        <begin position="85"/>
        <end position="105"/>
    </location>
</feature>
<keyword evidence="3 5" id="KW-1133">Transmembrane helix</keyword>
<dbReference type="InterPro" id="IPR023352">
    <property type="entry name" value="MAPEG-like_dom_sf"/>
</dbReference>
<dbReference type="PANTHER" id="PTHR35371:SF1">
    <property type="entry name" value="BLR7753 PROTEIN"/>
    <property type="match status" value="1"/>
</dbReference>
<reference evidence="7" key="1">
    <citation type="journal article" date="2019" name="Int. J. Syst. Evol. Microbiol.">
        <title>The Global Catalogue of Microorganisms (GCM) 10K type strain sequencing project: providing services to taxonomists for standard genome sequencing and annotation.</title>
        <authorList>
            <consortium name="The Broad Institute Genomics Platform"/>
            <consortium name="The Broad Institute Genome Sequencing Center for Infectious Disease"/>
            <person name="Wu L."/>
            <person name="Ma J."/>
        </authorList>
    </citation>
    <scope>NUCLEOTIDE SEQUENCE [LARGE SCALE GENOMIC DNA]</scope>
    <source>
        <strain evidence="7">JCM 18014</strain>
    </source>
</reference>